<dbReference type="Proteomes" id="UP001320876">
    <property type="component" value="Unassembled WGS sequence"/>
</dbReference>
<name>A0ABT3GM32_9BACT</name>
<keyword evidence="1" id="KW-0732">Signal</keyword>
<evidence type="ECO:0000313" key="2">
    <source>
        <dbReference type="EMBL" id="MCW1924593.1"/>
    </source>
</evidence>
<feature type="chain" id="PRO_5045249282" evidence="1">
    <location>
        <begin position="26"/>
        <end position="159"/>
    </location>
</feature>
<feature type="signal peptide" evidence="1">
    <location>
        <begin position="1"/>
        <end position="25"/>
    </location>
</feature>
<dbReference type="EMBL" id="JAPDDT010000009">
    <property type="protein sequence ID" value="MCW1924593.1"/>
    <property type="molecule type" value="Genomic_DNA"/>
</dbReference>
<accession>A0ABT3GM32</accession>
<comment type="caution">
    <text evidence="2">The sequence shown here is derived from an EMBL/GenBank/DDBJ whole genome shotgun (WGS) entry which is preliminary data.</text>
</comment>
<keyword evidence="3" id="KW-1185">Reference proteome</keyword>
<organism evidence="2 3">
    <name type="scientific">Luteolibacter arcticus</name>
    <dbReference type="NCBI Taxonomy" id="1581411"/>
    <lineage>
        <taxon>Bacteria</taxon>
        <taxon>Pseudomonadati</taxon>
        <taxon>Verrucomicrobiota</taxon>
        <taxon>Verrucomicrobiia</taxon>
        <taxon>Verrucomicrobiales</taxon>
        <taxon>Verrucomicrobiaceae</taxon>
        <taxon>Luteolibacter</taxon>
    </lineage>
</organism>
<dbReference type="RefSeq" id="WP_264488702.1">
    <property type="nucleotide sequence ID" value="NZ_JAPDDT010000009.1"/>
</dbReference>
<reference evidence="2 3" key="1">
    <citation type="submission" date="2022-10" db="EMBL/GenBank/DDBJ databases">
        <title>Luteolibacter arcticus strain CCTCC AB 2014275, whole genome shotgun sequencing project.</title>
        <authorList>
            <person name="Zhao G."/>
            <person name="Shen L."/>
        </authorList>
    </citation>
    <scope>NUCLEOTIDE SEQUENCE [LARGE SCALE GENOMIC DNA]</scope>
    <source>
        <strain evidence="2 3">CCTCC AB 2014275</strain>
    </source>
</reference>
<evidence type="ECO:0000256" key="1">
    <source>
        <dbReference type="SAM" id="SignalP"/>
    </source>
</evidence>
<evidence type="ECO:0000313" key="3">
    <source>
        <dbReference type="Proteomes" id="UP001320876"/>
    </source>
</evidence>
<proteinExistence type="predicted"/>
<sequence length="159" mass="17638">MYSPSIRRLVAVVALAVALPVTVFADEEEIVIHRSEEFTLSDGAPKEEIHFVRKFAMSRAQWEKLPKAHTPAKPALSAAKAIELAEASLDPSETDRADSFHVEKLELRHQPAGDPPRPISFYLVDFKVDGSEVPRLVLMDGTVVKPELVRLPPKPPGQR</sequence>
<protein>
    <submittedName>
        <fullName evidence="2">Uncharacterized protein</fullName>
    </submittedName>
</protein>
<gene>
    <name evidence="2" type="ORF">OKA05_18660</name>
</gene>